<dbReference type="InterPro" id="IPR050863">
    <property type="entry name" value="CenT-Element_Derived"/>
</dbReference>
<accession>A0AAV8X3L1</accession>
<evidence type="ECO:0000313" key="6">
    <source>
        <dbReference type="Proteomes" id="UP001162156"/>
    </source>
</evidence>
<feature type="domain" description="HTH CENPB-type" evidence="4">
    <location>
        <begin position="65"/>
        <end position="140"/>
    </location>
</feature>
<dbReference type="Gene3D" id="1.10.10.60">
    <property type="entry name" value="Homeodomain-like"/>
    <property type="match status" value="1"/>
</dbReference>
<dbReference type="Gene3D" id="3.30.420.10">
    <property type="entry name" value="Ribonuclease H-like superfamily/Ribonuclease H"/>
    <property type="match status" value="1"/>
</dbReference>
<dbReference type="Pfam" id="PF03184">
    <property type="entry name" value="DDE_1"/>
    <property type="match status" value="1"/>
</dbReference>
<dbReference type="SUPFAM" id="SSF46689">
    <property type="entry name" value="Homeodomain-like"/>
    <property type="match status" value="1"/>
</dbReference>
<evidence type="ECO:0000313" key="5">
    <source>
        <dbReference type="EMBL" id="KAJ8933254.1"/>
    </source>
</evidence>
<evidence type="ECO:0000256" key="2">
    <source>
        <dbReference type="ARBA" id="ARBA00023125"/>
    </source>
</evidence>
<evidence type="ECO:0000256" key="1">
    <source>
        <dbReference type="ARBA" id="ARBA00004123"/>
    </source>
</evidence>
<dbReference type="InterPro" id="IPR006600">
    <property type="entry name" value="HTH_CenpB_DNA-bd_dom"/>
</dbReference>
<comment type="subcellular location">
    <subcellularLocation>
        <location evidence="1">Nucleus</location>
    </subcellularLocation>
</comment>
<sequence>MTDEIKKWEGIKTHEVHKYPEESLIKALQAIREDNVGIREASRRYGVPRGTIQDRIHGRVKEGPRKMGPNTVLTKEEEDVLVKWLIDLAKCGFPQRKQDLLNAVEKIVTAEGRKTPFRNNKPGEKWYQCFLKRHKTLALREAEGLSKARGIITKESILKWFRELKIYLEQCKASNILEDSSRIFNGDETSFAMCPKSGKVLAPKGYKNVYEIKKGSEKETITVLLVFSADGKTLTPMVVFPFMRPNKAIIDSVPSGWFIGRSETGWMRSETFFEYIANGLNKWVTDNKIKRPILLLVDGHKSHLSIELSQFCDDNEIILYALPPNITHIMQPADVSVFKPLKTYWKKTIRAWQAKPQNVNCVLTKSTFCPLLKEVFDDESLPQTIKNGFKKCGLFPFNPDAVDYSKCVQNYLENLNNTANQECTITEDQFETTETVISKLKDKLIEKGVENIQNVIEQIKLIKEDYYPKEKLSEITNFTALPLTTYPDDIVVFDFEELEHNDFGYNNVTDDNETAKKIIILEDITILSAKQEDKINITLPVQNLENSDEFKGSEEGKIEYSQIKLIELKPNETEPSEVELNEIIRSEN</sequence>
<evidence type="ECO:0000259" key="4">
    <source>
        <dbReference type="PROSITE" id="PS51253"/>
    </source>
</evidence>
<proteinExistence type="predicted"/>
<dbReference type="InterPro" id="IPR036397">
    <property type="entry name" value="RNaseH_sf"/>
</dbReference>
<dbReference type="Pfam" id="PF05225">
    <property type="entry name" value="HTH_psq"/>
    <property type="match status" value="1"/>
</dbReference>
<dbReference type="GO" id="GO:0005634">
    <property type="term" value="C:nucleus"/>
    <property type="evidence" value="ECO:0007669"/>
    <property type="project" value="UniProtKB-SubCell"/>
</dbReference>
<dbReference type="PANTHER" id="PTHR19303">
    <property type="entry name" value="TRANSPOSON"/>
    <property type="match status" value="1"/>
</dbReference>
<dbReference type="PANTHER" id="PTHR19303:SF74">
    <property type="entry name" value="POGO TRANSPOSABLE ELEMENT WITH KRAB DOMAIN"/>
    <property type="match status" value="1"/>
</dbReference>
<comment type="caution">
    <text evidence="5">The sequence shown here is derived from an EMBL/GenBank/DDBJ whole genome shotgun (WGS) entry which is preliminary data.</text>
</comment>
<keyword evidence="3" id="KW-0539">Nucleus</keyword>
<dbReference type="InterPro" id="IPR004875">
    <property type="entry name" value="DDE_SF_endonuclease_dom"/>
</dbReference>
<protein>
    <recommendedName>
        <fullName evidence="4">HTH CENPB-type domain-containing protein</fullName>
    </recommendedName>
</protein>
<dbReference type="AlphaFoldDB" id="A0AAV8X3L1"/>
<dbReference type="PROSITE" id="PS51253">
    <property type="entry name" value="HTH_CENPB"/>
    <property type="match status" value="1"/>
</dbReference>
<evidence type="ECO:0000256" key="3">
    <source>
        <dbReference type="ARBA" id="ARBA00023242"/>
    </source>
</evidence>
<dbReference type="GO" id="GO:0003677">
    <property type="term" value="F:DNA binding"/>
    <property type="evidence" value="ECO:0007669"/>
    <property type="project" value="UniProtKB-KW"/>
</dbReference>
<keyword evidence="6" id="KW-1185">Reference proteome</keyword>
<reference evidence="5" key="1">
    <citation type="journal article" date="2023" name="Insect Mol. Biol.">
        <title>Genome sequencing provides insights into the evolution of gene families encoding plant cell wall-degrading enzymes in longhorned beetles.</title>
        <authorList>
            <person name="Shin N.R."/>
            <person name="Okamura Y."/>
            <person name="Kirsch R."/>
            <person name="Pauchet Y."/>
        </authorList>
    </citation>
    <scope>NUCLEOTIDE SEQUENCE</scope>
    <source>
        <strain evidence="5">RBIC_L_NR</strain>
    </source>
</reference>
<gene>
    <name evidence="5" type="ORF">NQ314_014135</name>
</gene>
<dbReference type="EMBL" id="JANEYF010003888">
    <property type="protein sequence ID" value="KAJ8933254.1"/>
    <property type="molecule type" value="Genomic_DNA"/>
</dbReference>
<name>A0AAV8X3L1_9CUCU</name>
<dbReference type="InterPro" id="IPR009057">
    <property type="entry name" value="Homeodomain-like_sf"/>
</dbReference>
<keyword evidence="2" id="KW-0238">DNA-binding</keyword>
<dbReference type="Proteomes" id="UP001162156">
    <property type="component" value="Unassembled WGS sequence"/>
</dbReference>
<organism evidence="5 6">
    <name type="scientific">Rhamnusium bicolor</name>
    <dbReference type="NCBI Taxonomy" id="1586634"/>
    <lineage>
        <taxon>Eukaryota</taxon>
        <taxon>Metazoa</taxon>
        <taxon>Ecdysozoa</taxon>
        <taxon>Arthropoda</taxon>
        <taxon>Hexapoda</taxon>
        <taxon>Insecta</taxon>
        <taxon>Pterygota</taxon>
        <taxon>Neoptera</taxon>
        <taxon>Endopterygota</taxon>
        <taxon>Coleoptera</taxon>
        <taxon>Polyphaga</taxon>
        <taxon>Cucujiformia</taxon>
        <taxon>Chrysomeloidea</taxon>
        <taxon>Cerambycidae</taxon>
        <taxon>Lepturinae</taxon>
        <taxon>Rhagiini</taxon>
        <taxon>Rhamnusium</taxon>
    </lineage>
</organism>
<dbReference type="InterPro" id="IPR007889">
    <property type="entry name" value="HTH_Psq"/>
</dbReference>